<dbReference type="InterPro" id="IPR050778">
    <property type="entry name" value="Cueball_EGF_LRP_Nidogen"/>
</dbReference>
<feature type="domain" description="EGF-like" evidence="9">
    <location>
        <begin position="1269"/>
        <end position="1306"/>
    </location>
</feature>
<dbReference type="FunFam" id="2.120.10.30:FF:000241">
    <property type="entry name" value="Low-density lipoprotein receptor-related protein 6"/>
    <property type="match status" value="5"/>
</dbReference>
<keyword evidence="4" id="KW-1015">Disulfide bond</keyword>
<dbReference type="SMART" id="SM00135">
    <property type="entry name" value="LY"/>
    <property type="match status" value="23"/>
</dbReference>
<evidence type="ECO:0000256" key="2">
    <source>
        <dbReference type="ARBA" id="ARBA00022729"/>
    </source>
</evidence>
<keyword evidence="7" id="KW-1133">Transmembrane helix</keyword>
<organism evidence="10 11">
    <name type="scientific">Branchiostoma lanceolatum</name>
    <name type="common">Common lancelet</name>
    <name type="synonym">Amphioxus lanceolatum</name>
    <dbReference type="NCBI Taxonomy" id="7740"/>
    <lineage>
        <taxon>Eukaryota</taxon>
        <taxon>Metazoa</taxon>
        <taxon>Chordata</taxon>
        <taxon>Cephalochordata</taxon>
        <taxon>Leptocardii</taxon>
        <taxon>Amphioxiformes</taxon>
        <taxon>Branchiostomatidae</taxon>
        <taxon>Branchiostoma</taxon>
    </lineage>
</organism>
<dbReference type="GO" id="GO:0017147">
    <property type="term" value="F:Wnt-protein binding"/>
    <property type="evidence" value="ECO:0007669"/>
    <property type="project" value="TreeGrafter"/>
</dbReference>
<keyword evidence="5" id="KW-0325">Glycoprotein</keyword>
<feature type="domain" description="EGF-like" evidence="9">
    <location>
        <begin position="1911"/>
        <end position="1949"/>
    </location>
</feature>
<dbReference type="SUPFAM" id="SSF57184">
    <property type="entry name" value="Growth factor receptor domain"/>
    <property type="match status" value="1"/>
</dbReference>
<feature type="signal peptide" evidence="8">
    <location>
        <begin position="1"/>
        <end position="20"/>
    </location>
</feature>
<evidence type="ECO:0000313" key="10">
    <source>
        <dbReference type="EMBL" id="CAH1244508.1"/>
    </source>
</evidence>
<accession>A0A8J9YZ15</accession>
<evidence type="ECO:0000313" key="11">
    <source>
        <dbReference type="Proteomes" id="UP000838412"/>
    </source>
</evidence>
<feature type="domain" description="EGF-like" evidence="9">
    <location>
        <begin position="288"/>
        <end position="325"/>
    </location>
</feature>
<dbReference type="PANTHER" id="PTHR46513:SF13">
    <property type="entry name" value="EGF-LIKE DOMAIN-CONTAINING PROTEIN"/>
    <property type="match status" value="1"/>
</dbReference>
<dbReference type="SUPFAM" id="SSF63825">
    <property type="entry name" value="YWTD domain"/>
    <property type="match status" value="6"/>
</dbReference>
<feature type="domain" description="EGF-like" evidence="9">
    <location>
        <begin position="1594"/>
        <end position="1631"/>
    </location>
</feature>
<keyword evidence="11" id="KW-1185">Reference proteome</keyword>
<dbReference type="Pfam" id="PF14670">
    <property type="entry name" value="FXa_inhibition"/>
    <property type="match status" value="3"/>
</dbReference>
<dbReference type="SMART" id="SM00181">
    <property type="entry name" value="EGF"/>
    <property type="match status" value="6"/>
</dbReference>
<gene>
    <name evidence="10" type="primary">LRP4</name>
    <name evidence="10" type="ORF">BLAG_LOCUS7135</name>
</gene>
<dbReference type="FunFam" id="2.120.10.30:FF:000132">
    <property type="entry name" value="Uncharacterized protein"/>
    <property type="match status" value="1"/>
</dbReference>
<dbReference type="EMBL" id="OV696699">
    <property type="protein sequence ID" value="CAH1244508.1"/>
    <property type="molecule type" value="Genomic_DNA"/>
</dbReference>
<evidence type="ECO:0000256" key="3">
    <source>
        <dbReference type="ARBA" id="ARBA00022737"/>
    </source>
</evidence>
<evidence type="ECO:0000259" key="9">
    <source>
        <dbReference type="SMART" id="SM00181"/>
    </source>
</evidence>
<dbReference type="GO" id="GO:0060070">
    <property type="term" value="P:canonical Wnt signaling pathway"/>
    <property type="evidence" value="ECO:0007669"/>
    <property type="project" value="TreeGrafter"/>
</dbReference>
<feature type="chain" id="PRO_5035468707" evidence="8">
    <location>
        <begin position="21"/>
        <end position="2524"/>
    </location>
</feature>
<dbReference type="InterPro" id="IPR000033">
    <property type="entry name" value="LDLR_classB_rpt"/>
</dbReference>
<evidence type="ECO:0000256" key="4">
    <source>
        <dbReference type="ARBA" id="ARBA00023157"/>
    </source>
</evidence>
<keyword evidence="2 8" id="KW-0732">Signal</keyword>
<dbReference type="Pfam" id="PF00058">
    <property type="entry name" value="Ldl_recept_b"/>
    <property type="match status" value="8"/>
</dbReference>
<dbReference type="InterPro" id="IPR011042">
    <property type="entry name" value="6-blade_b-propeller_TolB-like"/>
</dbReference>
<keyword evidence="7" id="KW-0812">Transmembrane</keyword>
<dbReference type="GO" id="GO:0042813">
    <property type="term" value="F:Wnt receptor activity"/>
    <property type="evidence" value="ECO:0007669"/>
    <property type="project" value="TreeGrafter"/>
</dbReference>
<protein>
    <submittedName>
        <fullName evidence="10">LRP4 protein</fullName>
    </submittedName>
</protein>
<dbReference type="InterPro" id="IPR000742">
    <property type="entry name" value="EGF"/>
</dbReference>
<name>A0A8J9YZ15_BRALA</name>
<evidence type="ECO:0000256" key="1">
    <source>
        <dbReference type="ARBA" id="ARBA00022536"/>
    </source>
</evidence>
<dbReference type="Gene3D" id="2.120.10.30">
    <property type="entry name" value="TolB, C-terminal domain"/>
    <property type="match status" value="6"/>
</dbReference>
<keyword evidence="7" id="KW-0472">Membrane</keyword>
<dbReference type="OrthoDB" id="3041650at2759"/>
<dbReference type="PANTHER" id="PTHR46513">
    <property type="entry name" value="VITELLOGENIN RECEPTOR-LIKE PROTEIN-RELATED-RELATED"/>
    <property type="match status" value="1"/>
</dbReference>
<dbReference type="Proteomes" id="UP000838412">
    <property type="component" value="Chromosome 14"/>
</dbReference>
<keyword evidence="3" id="KW-0677">Repeat</keyword>
<feature type="region of interest" description="Disordered" evidence="6">
    <location>
        <begin position="2104"/>
        <end position="2144"/>
    </location>
</feature>
<dbReference type="InterPro" id="IPR009030">
    <property type="entry name" value="Growth_fac_rcpt_cys_sf"/>
</dbReference>
<keyword evidence="1" id="KW-0245">EGF-like domain</keyword>
<proteinExistence type="predicted"/>
<dbReference type="GO" id="GO:0005886">
    <property type="term" value="C:plasma membrane"/>
    <property type="evidence" value="ECO:0007669"/>
    <property type="project" value="TreeGrafter"/>
</dbReference>
<reference evidence="10" key="1">
    <citation type="submission" date="2022-01" db="EMBL/GenBank/DDBJ databases">
        <authorList>
            <person name="Braso-Vives M."/>
        </authorList>
    </citation>
    <scope>NUCLEOTIDE SEQUENCE</scope>
</reference>
<feature type="domain" description="EGF-like" evidence="9">
    <location>
        <begin position="614"/>
        <end position="651"/>
    </location>
</feature>
<feature type="region of interest" description="Disordered" evidence="6">
    <location>
        <begin position="2441"/>
        <end position="2524"/>
    </location>
</feature>
<evidence type="ECO:0000256" key="6">
    <source>
        <dbReference type="SAM" id="MobiDB-lite"/>
    </source>
</evidence>
<evidence type="ECO:0000256" key="7">
    <source>
        <dbReference type="SAM" id="Phobius"/>
    </source>
</evidence>
<feature type="compositionally biased region" description="Basic and acidic residues" evidence="6">
    <location>
        <begin position="2484"/>
        <end position="2498"/>
    </location>
</feature>
<sequence length="2524" mass="275947">MDLTGGRLFLLLILCLGAYSSPNDGSFLLVADNYLDSILQINVTSGSNVTLPLGDPRWPLSVDYDTTTDFVYWTDRYDKDIKRARRDGSGRESIVKDGIISAYGLALDYASGNVYWTDSRAKTVSVARMNGSFPRALLTSPAVGSPGGLVLDPRNGYMYWTDWGSDPRIDRAAMDGSDHSTIISNLTDPNMITMDYKENRLYFCDGGAHSIFSSDLLGNDIRRLLYLPSDYLFGIAIDDNNIYWSSWTTKHVGVLSRSNMQRSILVDGLSNPNDIYVSMATPTDVTNACTTSNGGCQHLCLANPEGTTCACRSSWELQEDGTSCIPPRIVSPSYLWLDYDPVDTVTSVKMTAGNGSVIRGLHSQGLPFPVVTLFTSAAPSRIEAIDYDFQRNVIFWADTGLREIHTVELQDGRIQSFSTLLEGISSGVEGMAVDWLNQNLYYTDSFFNWIALVNYKAKPPRHHVIVHKGVDRPRGIAVHPNSGYFFWSDWSGEDPRIERAVLSGENRTTLVKDNIVYPSGLVIDGNRLFWADTYLDTIQSCDLNGNNRATFYTFIGSHFYDITFDGEEIMASDWSDHTINFIRSGTGILAYSGDGYVYGVEFFDQSRQPPGQTECQIDNGGCDHTCVGDPDGHRCLCLSNFHLAEDNRTCTANEHVFSKALLVANSQGVLQLPHNFLELPDAGDWAESYIAQDSTAFAMDFDYAGKMIFFTQEENGTEYIRRLSIIGEPSSTIIFQNGQGIEGIAVDWVASNLYWTERRLGRIHVSKLDGSLRKVLISGLDQPSAIAVHPGRSHLFWTEVGADPKILRASPDGSNKVPLVSSQTEDLIGKPTALAIDYLRNRLYWVTSDPGNVQSCNLNGGDVQTLWSSTTANLFGVAIYKDYVLWTEKTSQNLTFGRPFYERISNRKTISLATADDSHGAAVYNIKVYDDTEQPLYTSACDQRNGLCAELCIPNGDSRVCACAEGRYIQSDRVSCSDVQPTSLPTTPSPPVPTGGYSPGDFVLVADSLTGSITEVDLTSGSNATLPLRSTFPLALDYDVQTGYVYWSDFIDEKIYRGKRDGSDFDTIVDKSDIGVYGIYGLALDYSGQNIYWTDWGTDIIAVAGMDGSNARAIFTQEIDYPGGIVLDSKEGYMYWTDSAYWKPRIERAAMDGSERTILISSGLDTPIGIAIDLNERRLYWSDSSASNVQSSDLYGNNRRTLVFRSSTRFFDLSLHVNDLFWTSRSEFIGINAKSQEGQVSNRVLADGFSSARGIAVYGAGLQTDVTNACSESKGGCQDLCLARPGGRTCVCRAYFVLQSDNTTCAPSEIKAPSYLWINLLEGGLTLVRMFEGNSSSIRNLAQQTVEVTNLLAAKSPSIIVSLDYDIRLGLVFWIDVGLKEIQQVDVKTGKVTTLINEISTGAEVLATDWVNKNLYYTDYNYNRVVVVSYSTDNSNGNSHIITETGLDKPRGIAVDPTAGYVFWSDWGQSPKIERSTLSGEDRTTIVEIGLGRPSGLVIDYVKKRLYFADTELDIIDSCDFDGGNRQRFYSLSGTHFYDITFDGEEIMATDWSDNTINIIHTSRDIRAYRAASVQRVLGVEFYDESRQPSGQSDCKVNNGGCQQTCVGDRSGHKCLCLPDYNLAENMKSCVRNDHLFTKALLVSTDEGILQFPHNLVDLPQTADSEPAVLVRGGKTVAMDFNYNEKAVYYVQEVDGQMNSIQKLELTSSQSSTIYSEGQGIAGIAVDWVTSNVYWTDGGTGGMISVARLDGSSRKILMSYRNDPRGIAVHPVQKLLYWTEVGGGSPSISRSTLAGTEQEKIISPDLGTSIRKPTALSIDFLNSRLYWADSEAGTVMSSDLRGKDPQQHWTSNGGELFGVAVYKEFNFWTDRTNQTVSIGLRTTLEKTIQLQTIPHSVRVFDGSEQPPSRGPCDLQNGGCNELCLPTTADRKVCACAEGHLLQSDGLTCINPADVQTTTAAVTTKAANTETTTKVIPATSCTTDTLPPVTNGEFGACPVTAYVKMCYVICRPNYQPTARTISCLPSGNWNKSTEYACATTATPEAVSVNVSFSFPAVPCTTDVPTLNSARTSLINNFRQRGICQTASRSNVDLCNSPDQMTLSCSDTSARKRRSPSGHLLSALSKESHNRKTGLSKSQLENQAKKSIMPYDEEYRMKRDLGLNEKNIASSLTVSSNDDVVMHLVKKADAEVMVKRVKRAGNGLDVDIEVKATPDTSDGSVEDSISKAQAKVQGVVKEIRNKVTSGDVAIAVDGQTYTADSGSFQAMAVKYDCPGGTVEIEGGCGSVPKTGGSNKAGVAVGVIVTLLLCGAIALGGYMYYRRQQRKLPGQNVRLKDLETQENPVYGMQETLPYNTGGLEGADGGFLDLTKAQPENVVEIEALPAKLALSAADLQGFDDGKLAKEAAAHVVNAAPAPSAPFVVNGITDLTEEGKKVPVASWETFDDGRPASEAPPEYEATVPGEPSAQGDMVKPADGSNNDWEMFDDDKLEKEAAAQHEFEAQTPDEYTDPGGISNPLYPAKGKGNA</sequence>
<evidence type="ECO:0000256" key="8">
    <source>
        <dbReference type="SAM" id="SignalP"/>
    </source>
</evidence>
<dbReference type="SUPFAM" id="SSF57196">
    <property type="entry name" value="EGF/Laminin"/>
    <property type="match status" value="3"/>
</dbReference>
<feature type="domain" description="EGF-like" evidence="9">
    <location>
        <begin position="940"/>
        <end position="977"/>
    </location>
</feature>
<feature type="transmembrane region" description="Helical" evidence="7">
    <location>
        <begin position="2294"/>
        <end position="2318"/>
    </location>
</feature>
<evidence type="ECO:0000256" key="5">
    <source>
        <dbReference type="ARBA" id="ARBA00023180"/>
    </source>
</evidence>